<evidence type="ECO:0008006" key="5">
    <source>
        <dbReference type="Google" id="ProtNLM"/>
    </source>
</evidence>
<evidence type="ECO:0000256" key="1">
    <source>
        <dbReference type="SAM" id="MobiDB-lite"/>
    </source>
</evidence>
<dbReference type="Proteomes" id="UP001628193">
    <property type="component" value="Unassembled WGS sequence"/>
</dbReference>
<sequence>MRKSFLAVAMTLGLLGAAVSVDATERHAGQGTIPQGVSKDHGMIMAATTVTKDPTQTATTKKVSTKPPKKKAAKKAKKKSSPASRMAPGVVK</sequence>
<feature type="signal peptide" evidence="2">
    <location>
        <begin position="1"/>
        <end position="23"/>
    </location>
</feature>
<evidence type="ECO:0000313" key="4">
    <source>
        <dbReference type="Proteomes" id="UP001628193"/>
    </source>
</evidence>
<keyword evidence="4" id="KW-1185">Reference proteome</keyword>
<proteinExistence type="predicted"/>
<reference evidence="3 4" key="1">
    <citation type="submission" date="2024-09" db="EMBL/GenBank/DDBJ databases">
        <title>Draft genome sequence of Candidatus Magnetaquicoccaceae bacterium FCR-1.</title>
        <authorList>
            <person name="Shimoshige H."/>
            <person name="Shimamura S."/>
            <person name="Taoka A."/>
            <person name="Kobayashi H."/>
            <person name="Maekawa T."/>
        </authorList>
    </citation>
    <scope>NUCLEOTIDE SEQUENCE [LARGE SCALE GENOMIC DNA]</scope>
    <source>
        <strain evidence="3 4">FCR-1</strain>
    </source>
</reference>
<gene>
    <name evidence="3" type="ORF">SIID45300_02483</name>
</gene>
<comment type="caution">
    <text evidence="3">The sequence shown here is derived from an EMBL/GenBank/DDBJ whole genome shotgun (WGS) entry which is preliminary data.</text>
</comment>
<feature type="compositionally biased region" description="Basic residues" evidence="1">
    <location>
        <begin position="63"/>
        <end position="80"/>
    </location>
</feature>
<evidence type="ECO:0000256" key="2">
    <source>
        <dbReference type="SAM" id="SignalP"/>
    </source>
</evidence>
<keyword evidence="2" id="KW-0732">Signal</keyword>
<organism evidence="3 4">
    <name type="scientific">Candidatus Magnetaquiglobus chichijimensis</name>
    <dbReference type="NCBI Taxonomy" id="3141448"/>
    <lineage>
        <taxon>Bacteria</taxon>
        <taxon>Pseudomonadati</taxon>
        <taxon>Pseudomonadota</taxon>
        <taxon>Magnetococcia</taxon>
        <taxon>Magnetococcales</taxon>
        <taxon>Candidatus Magnetaquicoccaceae</taxon>
        <taxon>Candidatus Magnetaquiglobus</taxon>
    </lineage>
</organism>
<accession>A0ABQ0CB72</accession>
<protein>
    <recommendedName>
        <fullName evidence="5">Secreted protein</fullName>
    </recommendedName>
</protein>
<feature type="chain" id="PRO_5046737271" description="Secreted protein" evidence="2">
    <location>
        <begin position="24"/>
        <end position="92"/>
    </location>
</feature>
<evidence type="ECO:0000313" key="3">
    <source>
        <dbReference type="EMBL" id="GAB0058139.1"/>
    </source>
</evidence>
<feature type="region of interest" description="Disordered" evidence="1">
    <location>
        <begin position="50"/>
        <end position="92"/>
    </location>
</feature>
<name>A0ABQ0CB72_9PROT</name>
<dbReference type="EMBL" id="BAAFGK010000004">
    <property type="protein sequence ID" value="GAB0058139.1"/>
    <property type="molecule type" value="Genomic_DNA"/>
</dbReference>